<evidence type="ECO:0000313" key="3">
    <source>
        <dbReference type="Proteomes" id="UP000621500"/>
    </source>
</evidence>
<organism evidence="2 3">
    <name type="scientific">Plantactinospora mayteni</name>
    <dbReference type="NCBI Taxonomy" id="566021"/>
    <lineage>
        <taxon>Bacteria</taxon>
        <taxon>Bacillati</taxon>
        <taxon>Actinomycetota</taxon>
        <taxon>Actinomycetes</taxon>
        <taxon>Micromonosporales</taxon>
        <taxon>Micromonosporaceae</taxon>
        <taxon>Plantactinospora</taxon>
    </lineage>
</organism>
<sequence length="62" mass="7434">MNAVGVGEEERLRRLEHLACRPTVEVALRIEVLRRRYAEQPARRHRRFGQANRQRLRQQRSG</sequence>
<protein>
    <recommendedName>
        <fullName evidence="4">Transposase</fullName>
    </recommendedName>
</protein>
<proteinExistence type="predicted"/>
<evidence type="ECO:0000256" key="1">
    <source>
        <dbReference type="SAM" id="MobiDB-lite"/>
    </source>
</evidence>
<dbReference type="EMBL" id="BONX01000044">
    <property type="protein sequence ID" value="GIG99420.1"/>
    <property type="molecule type" value="Genomic_DNA"/>
</dbReference>
<keyword evidence="3" id="KW-1185">Reference proteome</keyword>
<name>A0ABQ4EXQ1_9ACTN</name>
<accession>A0ABQ4EXQ1</accession>
<feature type="region of interest" description="Disordered" evidence="1">
    <location>
        <begin position="41"/>
        <end position="62"/>
    </location>
</feature>
<reference evidence="2 3" key="1">
    <citation type="submission" date="2021-01" db="EMBL/GenBank/DDBJ databases">
        <title>Whole genome shotgun sequence of Plantactinospora mayteni NBRC 109088.</title>
        <authorList>
            <person name="Komaki H."/>
            <person name="Tamura T."/>
        </authorList>
    </citation>
    <scope>NUCLEOTIDE SEQUENCE [LARGE SCALE GENOMIC DNA]</scope>
    <source>
        <strain evidence="2 3">NBRC 109088</strain>
    </source>
</reference>
<comment type="caution">
    <text evidence="2">The sequence shown here is derived from an EMBL/GenBank/DDBJ whole genome shotgun (WGS) entry which is preliminary data.</text>
</comment>
<evidence type="ECO:0000313" key="2">
    <source>
        <dbReference type="EMBL" id="GIG99420.1"/>
    </source>
</evidence>
<feature type="compositionally biased region" description="Basic residues" evidence="1">
    <location>
        <begin position="43"/>
        <end position="62"/>
    </location>
</feature>
<dbReference type="Proteomes" id="UP000621500">
    <property type="component" value="Unassembled WGS sequence"/>
</dbReference>
<evidence type="ECO:0008006" key="4">
    <source>
        <dbReference type="Google" id="ProtNLM"/>
    </source>
</evidence>
<gene>
    <name evidence="2" type="ORF">Pma05_59930</name>
</gene>